<dbReference type="OrthoDB" id="3924764at2759"/>
<dbReference type="EMBL" id="PVQB02000036">
    <property type="protein sequence ID" value="KAF4344945.1"/>
    <property type="molecule type" value="Genomic_DNA"/>
</dbReference>
<organism evidence="2 3">
    <name type="scientific">Fusarium beomiforme</name>
    <dbReference type="NCBI Taxonomy" id="44412"/>
    <lineage>
        <taxon>Eukaryota</taxon>
        <taxon>Fungi</taxon>
        <taxon>Dikarya</taxon>
        <taxon>Ascomycota</taxon>
        <taxon>Pezizomycotina</taxon>
        <taxon>Sordariomycetes</taxon>
        <taxon>Hypocreomycetidae</taxon>
        <taxon>Hypocreales</taxon>
        <taxon>Nectriaceae</taxon>
        <taxon>Fusarium</taxon>
        <taxon>Fusarium burgessii species complex</taxon>
    </lineage>
</organism>
<evidence type="ECO:0000313" key="2">
    <source>
        <dbReference type="EMBL" id="KAF4344945.1"/>
    </source>
</evidence>
<dbReference type="PROSITE" id="PS51257">
    <property type="entry name" value="PROKAR_LIPOPROTEIN"/>
    <property type="match status" value="1"/>
</dbReference>
<evidence type="ECO:0000256" key="1">
    <source>
        <dbReference type="SAM" id="SignalP"/>
    </source>
</evidence>
<evidence type="ECO:0000313" key="3">
    <source>
        <dbReference type="Proteomes" id="UP000730481"/>
    </source>
</evidence>
<feature type="signal peptide" evidence="1">
    <location>
        <begin position="1"/>
        <end position="18"/>
    </location>
</feature>
<protein>
    <submittedName>
        <fullName evidence="2">Uncharacterized protein</fullName>
    </submittedName>
</protein>
<sequence>MFFKIIVTASALAGFVAAVPFNTSTACPTICIDAANDCGVMYGGCYPICSPELYPTAPPCTPSTSITPITPVVPVTPTTPDPTITLITPIPDPINTVN</sequence>
<reference evidence="2" key="1">
    <citation type="journal article" date="2017" name="Mycologia">
        <title>Fusarium algeriense, sp. nov., a novel toxigenic crown rot pathogen of durum wheat from Algeria is nested in the Fusarium burgessii species complex.</title>
        <authorList>
            <person name="Laraba I."/>
            <person name="Keddad A."/>
            <person name="Boureghda H."/>
            <person name="Abdallah N."/>
            <person name="Vaughan M.M."/>
            <person name="Proctor R.H."/>
            <person name="Busman M."/>
            <person name="O'Donnell K."/>
        </authorList>
    </citation>
    <scope>NUCLEOTIDE SEQUENCE</scope>
    <source>
        <strain evidence="2">NRRL 25174</strain>
    </source>
</reference>
<feature type="chain" id="PRO_5040126803" evidence="1">
    <location>
        <begin position="19"/>
        <end position="98"/>
    </location>
</feature>
<accession>A0A9P5AU11</accession>
<gene>
    <name evidence="2" type="ORF">FBEOM_1025</name>
</gene>
<name>A0A9P5AU11_9HYPO</name>
<dbReference type="Proteomes" id="UP000730481">
    <property type="component" value="Unassembled WGS sequence"/>
</dbReference>
<keyword evidence="3" id="KW-1185">Reference proteome</keyword>
<keyword evidence="1" id="KW-0732">Signal</keyword>
<reference evidence="2" key="2">
    <citation type="submission" date="2020-02" db="EMBL/GenBank/DDBJ databases">
        <title>Identification and distribution of gene clusters putatively required for synthesis of sphingolipid metabolism inhibitors in phylogenetically diverse species of the filamentous fungus Fusarium.</title>
        <authorList>
            <person name="Kim H.-S."/>
            <person name="Busman M."/>
            <person name="Brown D.W."/>
            <person name="Divon H."/>
            <person name="Uhlig S."/>
            <person name="Proctor R.H."/>
        </authorList>
    </citation>
    <scope>NUCLEOTIDE SEQUENCE</scope>
    <source>
        <strain evidence="2">NRRL 25174</strain>
    </source>
</reference>
<proteinExistence type="predicted"/>
<dbReference type="AlphaFoldDB" id="A0A9P5AU11"/>
<comment type="caution">
    <text evidence="2">The sequence shown here is derived from an EMBL/GenBank/DDBJ whole genome shotgun (WGS) entry which is preliminary data.</text>
</comment>